<name>A0A1L7X0Z0_9HELO</name>
<accession>A0A1L7X0Z0</accession>
<feature type="domain" description="HD" evidence="1">
    <location>
        <begin position="35"/>
        <end position="129"/>
    </location>
</feature>
<dbReference type="CDD" id="cd00077">
    <property type="entry name" value="HDc"/>
    <property type="match status" value="1"/>
</dbReference>
<protein>
    <recommendedName>
        <fullName evidence="1">HD domain-containing protein</fullName>
    </recommendedName>
</protein>
<evidence type="ECO:0000313" key="2">
    <source>
        <dbReference type="EMBL" id="CZR58681.1"/>
    </source>
</evidence>
<dbReference type="Pfam" id="PF01966">
    <property type="entry name" value="HD"/>
    <property type="match status" value="1"/>
</dbReference>
<keyword evidence="3" id="KW-1185">Reference proteome</keyword>
<dbReference type="SUPFAM" id="SSF109604">
    <property type="entry name" value="HD-domain/PDEase-like"/>
    <property type="match status" value="1"/>
</dbReference>
<dbReference type="OrthoDB" id="2378324at2759"/>
<organism evidence="2 3">
    <name type="scientific">Phialocephala subalpina</name>
    <dbReference type="NCBI Taxonomy" id="576137"/>
    <lineage>
        <taxon>Eukaryota</taxon>
        <taxon>Fungi</taxon>
        <taxon>Dikarya</taxon>
        <taxon>Ascomycota</taxon>
        <taxon>Pezizomycotina</taxon>
        <taxon>Leotiomycetes</taxon>
        <taxon>Helotiales</taxon>
        <taxon>Mollisiaceae</taxon>
        <taxon>Phialocephala</taxon>
        <taxon>Phialocephala fortinii species complex</taxon>
    </lineage>
</organism>
<dbReference type="EMBL" id="FJOG01000012">
    <property type="protein sequence ID" value="CZR58681.1"/>
    <property type="molecule type" value="Genomic_DNA"/>
</dbReference>
<proteinExistence type="predicted"/>
<gene>
    <name evidence="2" type="ORF">PAC_08573</name>
</gene>
<sequence length="227" mass="25441">MTALPTRTVAGITVLDTPLVNKALEYARKNCNDVTYNHVARSWLFGQFIADNNPELKDRDVELHSVAAILHDLGWSHNPDLISEDKRFEVDSANATWDFIIREGVKDEWDQHRLQLAWDAVALHTSSSLAIHKEKEVKACCVGIGADFRPLEASYGGVLTKDVWDAIVKEFPRTEFREGVTEILCGLCRTKPTTTYDNFVGDFGAAFVEGYSLKGKRLVDRITSVVN</sequence>
<dbReference type="InterPro" id="IPR006674">
    <property type="entry name" value="HD_domain"/>
</dbReference>
<reference evidence="2 3" key="1">
    <citation type="submission" date="2016-03" db="EMBL/GenBank/DDBJ databases">
        <authorList>
            <person name="Ploux O."/>
        </authorList>
    </citation>
    <scope>NUCLEOTIDE SEQUENCE [LARGE SCALE GENOMIC DNA]</scope>
    <source>
        <strain evidence="2 3">UAMH 11012</strain>
    </source>
</reference>
<dbReference type="Gene3D" id="1.10.3210.10">
    <property type="entry name" value="Hypothetical protein af1432"/>
    <property type="match status" value="1"/>
</dbReference>
<dbReference type="PANTHER" id="PTHR35569">
    <property type="entry name" value="CYANAMIDE HYDRATASE DDI2-RELATED"/>
    <property type="match status" value="1"/>
</dbReference>
<dbReference type="STRING" id="576137.A0A1L7X0Z0"/>
<evidence type="ECO:0000313" key="3">
    <source>
        <dbReference type="Proteomes" id="UP000184330"/>
    </source>
</evidence>
<evidence type="ECO:0000259" key="1">
    <source>
        <dbReference type="Pfam" id="PF01966"/>
    </source>
</evidence>
<dbReference type="InterPro" id="IPR003607">
    <property type="entry name" value="HD/PDEase_dom"/>
</dbReference>
<dbReference type="AlphaFoldDB" id="A0A1L7X0Z0"/>
<dbReference type="Proteomes" id="UP000184330">
    <property type="component" value="Unassembled WGS sequence"/>
</dbReference>
<dbReference type="PANTHER" id="PTHR35569:SF1">
    <property type="entry name" value="CYANAMIDE HYDRATASE DDI2-RELATED"/>
    <property type="match status" value="1"/>
</dbReference>